<dbReference type="OrthoDB" id="1470350at2759"/>
<evidence type="ECO:0000256" key="5">
    <source>
        <dbReference type="ARBA" id="ARBA00023004"/>
    </source>
</evidence>
<keyword evidence="4" id="KW-0479">Metal-binding</keyword>
<dbReference type="PANTHER" id="PTHR24305">
    <property type="entry name" value="CYTOCHROME P450"/>
    <property type="match status" value="1"/>
</dbReference>
<dbReference type="EMBL" id="MU005764">
    <property type="protein sequence ID" value="KAF2714501.1"/>
    <property type="molecule type" value="Genomic_DNA"/>
</dbReference>
<keyword evidence="3" id="KW-0349">Heme</keyword>
<dbReference type="Proteomes" id="UP000799428">
    <property type="component" value="Unassembled WGS sequence"/>
</dbReference>
<accession>A0A6G1KQ30</accession>
<sequence>MALDTLGVQGALQLLVTAGPVVVEDSEHGRQKRAVIHSFSTQALNEQESIVQEYMTKLTHGIQSGFANEESITFNAALALPRLKDCIKKPMGVTVSVGAWASSHDSLHFHQPDAFVPGKWVDAAYDSDVKKAMQPFPLSPRNCIGRKYMKLLMLHTVEACMEMRMPIVRMLWNFDRRMAPLWSPEGKTGHKQAFTAWEKSVVMVNNLCDLSA</sequence>
<evidence type="ECO:0000256" key="4">
    <source>
        <dbReference type="ARBA" id="ARBA00022723"/>
    </source>
</evidence>
<comment type="cofactor">
    <cofactor evidence="1">
        <name>heme</name>
        <dbReference type="ChEBI" id="CHEBI:30413"/>
    </cofactor>
</comment>
<evidence type="ECO:0000313" key="7">
    <source>
        <dbReference type="Proteomes" id="UP000799428"/>
    </source>
</evidence>
<dbReference type="PANTHER" id="PTHR24305:SF210">
    <property type="entry name" value="CYTOCHROME P450 MONOOXYGENASE ASQL-RELATED"/>
    <property type="match status" value="1"/>
</dbReference>
<dbReference type="Gene3D" id="1.10.630.10">
    <property type="entry name" value="Cytochrome P450"/>
    <property type="match status" value="1"/>
</dbReference>
<evidence type="ECO:0000256" key="3">
    <source>
        <dbReference type="ARBA" id="ARBA00022617"/>
    </source>
</evidence>
<keyword evidence="7" id="KW-1185">Reference proteome</keyword>
<dbReference type="InterPro" id="IPR001128">
    <property type="entry name" value="Cyt_P450"/>
</dbReference>
<dbReference type="InterPro" id="IPR050121">
    <property type="entry name" value="Cytochrome_P450_monoxygenase"/>
</dbReference>
<comment type="similarity">
    <text evidence="2">Belongs to the cytochrome P450 family.</text>
</comment>
<evidence type="ECO:0008006" key="8">
    <source>
        <dbReference type="Google" id="ProtNLM"/>
    </source>
</evidence>
<dbReference type="GO" id="GO:0005506">
    <property type="term" value="F:iron ion binding"/>
    <property type="evidence" value="ECO:0007669"/>
    <property type="project" value="InterPro"/>
</dbReference>
<evidence type="ECO:0000256" key="1">
    <source>
        <dbReference type="ARBA" id="ARBA00001971"/>
    </source>
</evidence>
<reference evidence="6" key="1">
    <citation type="journal article" date="2020" name="Stud. Mycol.">
        <title>101 Dothideomycetes genomes: a test case for predicting lifestyles and emergence of pathogens.</title>
        <authorList>
            <person name="Haridas S."/>
            <person name="Albert R."/>
            <person name="Binder M."/>
            <person name="Bloem J."/>
            <person name="Labutti K."/>
            <person name="Salamov A."/>
            <person name="Andreopoulos B."/>
            <person name="Baker S."/>
            <person name="Barry K."/>
            <person name="Bills G."/>
            <person name="Bluhm B."/>
            <person name="Cannon C."/>
            <person name="Castanera R."/>
            <person name="Culley D."/>
            <person name="Daum C."/>
            <person name="Ezra D."/>
            <person name="Gonzalez J."/>
            <person name="Henrissat B."/>
            <person name="Kuo A."/>
            <person name="Liang C."/>
            <person name="Lipzen A."/>
            <person name="Lutzoni F."/>
            <person name="Magnuson J."/>
            <person name="Mondo S."/>
            <person name="Nolan M."/>
            <person name="Ohm R."/>
            <person name="Pangilinan J."/>
            <person name="Park H.-J."/>
            <person name="Ramirez L."/>
            <person name="Alfaro M."/>
            <person name="Sun H."/>
            <person name="Tritt A."/>
            <person name="Yoshinaga Y."/>
            <person name="Zwiers L.-H."/>
            <person name="Turgeon B."/>
            <person name="Goodwin S."/>
            <person name="Spatafora J."/>
            <person name="Crous P."/>
            <person name="Grigoriev I."/>
        </authorList>
    </citation>
    <scope>NUCLEOTIDE SEQUENCE</scope>
    <source>
        <strain evidence="6">CBS 279.74</strain>
    </source>
</reference>
<proteinExistence type="inferred from homology"/>
<keyword evidence="5" id="KW-0408">Iron</keyword>
<organism evidence="6 7">
    <name type="scientific">Pleomassaria siparia CBS 279.74</name>
    <dbReference type="NCBI Taxonomy" id="1314801"/>
    <lineage>
        <taxon>Eukaryota</taxon>
        <taxon>Fungi</taxon>
        <taxon>Dikarya</taxon>
        <taxon>Ascomycota</taxon>
        <taxon>Pezizomycotina</taxon>
        <taxon>Dothideomycetes</taxon>
        <taxon>Pleosporomycetidae</taxon>
        <taxon>Pleosporales</taxon>
        <taxon>Pleomassariaceae</taxon>
        <taxon>Pleomassaria</taxon>
    </lineage>
</organism>
<gene>
    <name evidence="6" type="ORF">K504DRAFT_445491</name>
</gene>
<dbReference type="GO" id="GO:0004497">
    <property type="term" value="F:monooxygenase activity"/>
    <property type="evidence" value="ECO:0007669"/>
    <property type="project" value="InterPro"/>
</dbReference>
<evidence type="ECO:0000256" key="2">
    <source>
        <dbReference type="ARBA" id="ARBA00010617"/>
    </source>
</evidence>
<name>A0A6G1KQ30_9PLEO</name>
<dbReference type="InterPro" id="IPR036396">
    <property type="entry name" value="Cyt_P450_sf"/>
</dbReference>
<protein>
    <recommendedName>
        <fullName evidence="8">Cytochrome P450</fullName>
    </recommendedName>
</protein>
<dbReference type="Pfam" id="PF00067">
    <property type="entry name" value="p450"/>
    <property type="match status" value="1"/>
</dbReference>
<evidence type="ECO:0000313" key="6">
    <source>
        <dbReference type="EMBL" id="KAF2714501.1"/>
    </source>
</evidence>
<dbReference type="GO" id="GO:0020037">
    <property type="term" value="F:heme binding"/>
    <property type="evidence" value="ECO:0007669"/>
    <property type="project" value="InterPro"/>
</dbReference>
<dbReference type="AlphaFoldDB" id="A0A6G1KQ30"/>
<dbReference type="GO" id="GO:0016705">
    <property type="term" value="F:oxidoreductase activity, acting on paired donors, with incorporation or reduction of molecular oxygen"/>
    <property type="evidence" value="ECO:0007669"/>
    <property type="project" value="InterPro"/>
</dbReference>
<dbReference type="SUPFAM" id="SSF48264">
    <property type="entry name" value="Cytochrome P450"/>
    <property type="match status" value="1"/>
</dbReference>